<evidence type="ECO:0000313" key="2">
    <source>
        <dbReference type="Proteomes" id="UP000000311"/>
    </source>
</evidence>
<dbReference type="EMBL" id="GL439866">
    <property type="protein sequence ID" value="EFN66683.1"/>
    <property type="molecule type" value="Genomic_DNA"/>
</dbReference>
<feature type="non-terminal residue" evidence="1">
    <location>
        <position position="258"/>
    </location>
</feature>
<keyword evidence="2" id="KW-1185">Reference proteome</keyword>
<dbReference type="PANTHER" id="PTHR33480:SF1">
    <property type="entry name" value="TYR RECOMBINASE DOMAIN-CONTAINING PROTEIN"/>
    <property type="match status" value="1"/>
</dbReference>
<gene>
    <name evidence="1" type="ORF">EAG_00454</name>
</gene>
<sequence>FCVYCNTMQTKIARHLELKHRNEEKVKKFLSLPKKSRERREAINQIRKKGNFKFNTQADLNSGSMIVVRRPTKKEKQCGSHFLPCSNCEGYYSISNLRHHYRICAKKKDTVRNILKLGRSVAQSVHNRASFKLRKDILPIMRNDNIYNLIKYDLLIILYGNYLCQIHRLQHLGDHIRQQLRLIGRYLEALKSIETKIEELQMLFDPKYYDIAIQAVNVVAKYNEDTESYEIPYNATALGTCLKKLCKILINECIKQHE</sequence>
<proteinExistence type="predicted"/>
<dbReference type="Proteomes" id="UP000000311">
    <property type="component" value="Unassembled WGS sequence"/>
</dbReference>
<dbReference type="OrthoDB" id="7691871at2759"/>
<organism evidence="2">
    <name type="scientific">Camponotus floridanus</name>
    <name type="common">Florida carpenter ant</name>
    <dbReference type="NCBI Taxonomy" id="104421"/>
    <lineage>
        <taxon>Eukaryota</taxon>
        <taxon>Metazoa</taxon>
        <taxon>Ecdysozoa</taxon>
        <taxon>Arthropoda</taxon>
        <taxon>Hexapoda</taxon>
        <taxon>Insecta</taxon>
        <taxon>Pterygota</taxon>
        <taxon>Neoptera</taxon>
        <taxon>Endopterygota</taxon>
        <taxon>Hymenoptera</taxon>
        <taxon>Apocrita</taxon>
        <taxon>Aculeata</taxon>
        <taxon>Formicoidea</taxon>
        <taxon>Formicidae</taxon>
        <taxon>Formicinae</taxon>
        <taxon>Camponotus</taxon>
    </lineage>
</organism>
<dbReference type="AlphaFoldDB" id="E2AIQ6"/>
<protein>
    <submittedName>
        <fullName evidence="1">Uncharacterized protein</fullName>
    </submittedName>
</protein>
<dbReference type="OMA" id="VMREDNI"/>
<feature type="non-terminal residue" evidence="1">
    <location>
        <position position="1"/>
    </location>
</feature>
<name>E2AIQ6_CAMFO</name>
<accession>E2AIQ6</accession>
<evidence type="ECO:0000313" key="1">
    <source>
        <dbReference type="EMBL" id="EFN66683.1"/>
    </source>
</evidence>
<reference evidence="1 2" key="1">
    <citation type="journal article" date="2010" name="Science">
        <title>Genomic comparison of the ants Camponotus floridanus and Harpegnathos saltator.</title>
        <authorList>
            <person name="Bonasio R."/>
            <person name="Zhang G."/>
            <person name="Ye C."/>
            <person name="Mutti N.S."/>
            <person name="Fang X."/>
            <person name="Qin N."/>
            <person name="Donahue G."/>
            <person name="Yang P."/>
            <person name="Li Q."/>
            <person name="Li C."/>
            <person name="Zhang P."/>
            <person name="Huang Z."/>
            <person name="Berger S.L."/>
            <person name="Reinberg D."/>
            <person name="Wang J."/>
            <person name="Liebig J."/>
        </authorList>
    </citation>
    <scope>NUCLEOTIDE SEQUENCE [LARGE SCALE GENOMIC DNA]</scope>
    <source>
        <strain evidence="2">C129</strain>
    </source>
</reference>
<dbReference type="PANTHER" id="PTHR33480">
    <property type="entry name" value="SET DOMAIN-CONTAINING PROTEIN-RELATED"/>
    <property type="match status" value="1"/>
</dbReference>
<dbReference type="STRING" id="104421.E2AIQ6"/>
<dbReference type="InParanoid" id="E2AIQ6"/>